<sequence length="111" mass="11332">MAGMLQRTFEFLAFYGLPPPFPTPPVGGGAPSGPPISTRDGRIFPRTRGGRGHVGSSSQAPVAGDGESEAEASEEEAGGSSGSGSDSDTSDDAPVLLPRKRARMDPPARGH</sequence>
<comment type="caution">
    <text evidence="1">The sequence shown here is derived from an EMBL/GenBank/DDBJ whole genome shotgun (WGS) entry which is preliminary data.</text>
</comment>
<name>A0ACC0IH69_9ERIC</name>
<reference evidence="1 2" key="1">
    <citation type="journal article" date="2022" name="Plant J.">
        <title>Chromosome-level genome of Camellia lanceoleosa provides a valuable resource for understanding genome evolution and self-incompatibility.</title>
        <authorList>
            <person name="Gong W."/>
            <person name="Xiao S."/>
            <person name="Wang L."/>
            <person name="Liao Z."/>
            <person name="Chang Y."/>
            <person name="Mo W."/>
            <person name="Hu G."/>
            <person name="Li W."/>
            <person name="Zhao G."/>
            <person name="Zhu H."/>
            <person name="Hu X."/>
            <person name="Ji K."/>
            <person name="Xiang X."/>
            <person name="Song Q."/>
            <person name="Yuan D."/>
            <person name="Jin S."/>
            <person name="Zhang L."/>
        </authorList>
    </citation>
    <scope>NUCLEOTIDE SEQUENCE [LARGE SCALE GENOMIC DNA]</scope>
    <source>
        <strain evidence="1">SQ_2022a</strain>
    </source>
</reference>
<dbReference type="Proteomes" id="UP001060215">
    <property type="component" value="Chromosome 6"/>
</dbReference>
<evidence type="ECO:0000313" key="2">
    <source>
        <dbReference type="Proteomes" id="UP001060215"/>
    </source>
</evidence>
<dbReference type="EMBL" id="CM045763">
    <property type="protein sequence ID" value="KAI8024403.1"/>
    <property type="molecule type" value="Genomic_DNA"/>
</dbReference>
<organism evidence="1 2">
    <name type="scientific">Camellia lanceoleosa</name>
    <dbReference type="NCBI Taxonomy" id="1840588"/>
    <lineage>
        <taxon>Eukaryota</taxon>
        <taxon>Viridiplantae</taxon>
        <taxon>Streptophyta</taxon>
        <taxon>Embryophyta</taxon>
        <taxon>Tracheophyta</taxon>
        <taxon>Spermatophyta</taxon>
        <taxon>Magnoliopsida</taxon>
        <taxon>eudicotyledons</taxon>
        <taxon>Gunneridae</taxon>
        <taxon>Pentapetalae</taxon>
        <taxon>asterids</taxon>
        <taxon>Ericales</taxon>
        <taxon>Theaceae</taxon>
        <taxon>Camellia</taxon>
    </lineage>
</organism>
<keyword evidence="2" id="KW-1185">Reference proteome</keyword>
<evidence type="ECO:0000313" key="1">
    <source>
        <dbReference type="EMBL" id="KAI8024403.1"/>
    </source>
</evidence>
<proteinExistence type="predicted"/>
<gene>
    <name evidence="1" type="ORF">LOK49_LG03G02203</name>
</gene>
<protein>
    <submittedName>
        <fullName evidence="1">Uncharacterized protein</fullName>
    </submittedName>
</protein>
<accession>A0ACC0IH69</accession>